<dbReference type="EMBL" id="LWDP01000009">
    <property type="protein sequence ID" value="ORD94812.1"/>
    <property type="molecule type" value="Genomic_DNA"/>
</dbReference>
<dbReference type="Pfam" id="PF00085">
    <property type="entry name" value="Thioredoxin"/>
    <property type="match status" value="1"/>
</dbReference>
<keyword evidence="3" id="KW-1185">Reference proteome</keyword>
<name>A0A1Y1S8M8_9MICR</name>
<dbReference type="InterPro" id="IPR013766">
    <property type="entry name" value="Thioredoxin_domain"/>
</dbReference>
<dbReference type="OrthoDB" id="10257948at2759"/>
<dbReference type="SUPFAM" id="SSF52833">
    <property type="entry name" value="Thioredoxin-like"/>
    <property type="match status" value="1"/>
</dbReference>
<dbReference type="PANTHER" id="PTHR21148">
    <property type="entry name" value="THIOREDOXIN DOMAIN-CONTAINING PROTEIN 9"/>
    <property type="match status" value="1"/>
</dbReference>
<dbReference type="VEuPathDB" id="MicrosporidiaDB:ECANGB1_2366"/>
<comment type="caution">
    <text evidence="2">The sequence shown here is derived from an EMBL/GenBank/DDBJ whole genome shotgun (WGS) entry which is preliminary data.</text>
</comment>
<dbReference type="InterPro" id="IPR036249">
    <property type="entry name" value="Thioredoxin-like_sf"/>
</dbReference>
<feature type="domain" description="Thioredoxin" evidence="1">
    <location>
        <begin position="29"/>
        <end position="115"/>
    </location>
</feature>
<accession>A0A1Y1S8M8</accession>
<dbReference type="AlphaFoldDB" id="A0A1Y1S8M8"/>
<reference evidence="2 3" key="1">
    <citation type="journal article" date="2017" name="Environ. Microbiol.">
        <title>Decay of the glycolytic pathway and adaptation to intranuclear parasitism within Enterocytozoonidae microsporidia.</title>
        <authorList>
            <person name="Wiredu Boakye D."/>
            <person name="Jaroenlak P."/>
            <person name="Prachumwat A."/>
            <person name="Williams T.A."/>
            <person name="Bateman K.S."/>
            <person name="Itsathitphaisarn O."/>
            <person name="Sritunyalucksana K."/>
            <person name="Paszkiewicz K.H."/>
            <person name="Moore K.A."/>
            <person name="Stentiford G.D."/>
            <person name="Williams B.A."/>
        </authorList>
    </citation>
    <scope>NUCLEOTIDE SEQUENCE [LARGE SCALE GENOMIC DNA]</scope>
    <source>
        <strain evidence="2 3">GB1</strain>
    </source>
</reference>
<dbReference type="Proteomes" id="UP000192639">
    <property type="component" value="Unassembled WGS sequence"/>
</dbReference>
<sequence length="144" mass="16657">MEGESDEFIDEYAREKYEERNRLVAEYETEDQLMAECEKSGSNILVHFYSNDFSKCRELNNLLIQVAQNGKYEGIGFRKIDASKCKTLAVKLGIRRLPLVCVFKNGYFIDSFVGYEGFGGRSSAEVEDVEEYLDKSELMVDWKE</sequence>
<evidence type="ECO:0000313" key="2">
    <source>
        <dbReference type="EMBL" id="ORD94812.1"/>
    </source>
</evidence>
<gene>
    <name evidence="2" type="primary">PHLP3</name>
    <name evidence="2" type="ORF">ECANGB1_2366</name>
</gene>
<organism evidence="2 3">
    <name type="scientific">Enterospora canceri</name>
    <dbReference type="NCBI Taxonomy" id="1081671"/>
    <lineage>
        <taxon>Eukaryota</taxon>
        <taxon>Fungi</taxon>
        <taxon>Fungi incertae sedis</taxon>
        <taxon>Microsporidia</taxon>
        <taxon>Enterocytozoonidae</taxon>
        <taxon>Enterospora</taxon>
    </lineage>
</organism>
<dbReference type="Gene3D" id="3.40.30.10">
    <property type="entry name" value="Glutaredoxin"/>
    <property type="match status" value="1"/>
</dbReference>
<proteinExistence type="predicted"/>
<protein>
    <submittedName>
        <fullName evidence="2">PHLP3</fullName>
    </submittedName>
</protein>
<evidence type="ECO:0000313" key="3">
    <source>
        <dbReference type="Proteomes" id="UP000192639"/>
    </source>
</evidence>
<evidence type="ECO:0000259" key="1">
    <source>
        <dbReference type="Pfam" id="PF00085"/>
    </source>
</evidence>